<reference evidence="2" key="1">
    <citation type="journal article" name="BMC Genomics">
        <title>Long-read sequencing and de novo genome assembly of marine medaka (Oryzias melastigma).</title>
        <authorList>
            <person name="Liang P."/>
            <person name="Saqib H.S.A."/>
            <person name="Ni X."/>
            <person name="Shen Y."/>
        </authorList>
    </citation>
    <scope>NUCLEOTIDE SEQUENCE</scope>
    <source>
        <strain evidence="2">Bigg-433</strain>
    </source>
</reference>
<proteinExistence type="predicted"/>
<comment type="caution">
    <text evidence="2">The sequence shown here is derived from an EMBL/GenBank/DDBJ whole genome shotgun (WGS) entry which is preliminary data.</text>
</comment>
<evidence type="ECO:0000256" key="1">
    <source>
        <dbReference type="SAM" id="SignalP"/>
    </source>
</evidence>
<evidence type="ECO:0000313" key="2">
    <source>
        <dbReference type="EMBL" id="KAF6737176.1"/>
    </source>
</evidence>
<dbReference type="Proteomes" id="UP000646548">
    <property type="component" value="Unassembled WGS sequence"/>
</dbReference>
<feature type="chain" id="PRO_5032765244" evidence="1">
    <location>
        <begin position="20"/>
        <end position="50"/>
    </location>
</feature>
<sequence length="50" mass="5751">MKIQIVSMLLLLSAEDIFGLDFYGKHVVKVWEGFNDGSFENSCEIKHFTI</sequence>
<dbReference type="EMBL" id="WKFB01000068">
    <property type="protein sequence ID" value="KAF6737176.1"/>
    <property type="molecule type" value="Genomic_DNA"/>
</dbReference>
<organism evidence="2 3">
    <name type="scientific">Oryzias melastigma</name>
    <name type="common">Marine medaka</name>
    <dbReference type="NCBI Taxonomy" id="30732"/>
    <lineage>
        <taxon>Eukaryota</taxon>
        <taxon>Metazoa</taxon>
        <taxon>Chordata</taxon>
        <taxon>Craniata</taxon>
        <taxon>Vertebrata</taxon>
        <taxon>Euteleostomi</taxon>
        <taxon>Actinopterygii</taxon>
        <taxon>Neopterygii</taxon>
        <taxon>Teleostei</taxon>
        <taxon>Neoteleostei</taxon>
        <taxon>Acanthomorphata</taxon>
        <taxon>Ovalentaria</taxon>
        <taxon>Atherinomorphae</taxon>
        <taxon>Beloniformes</taxon>
        <taxon>Adrianichthyidae</taxon>
        <taxon>Oryziinae</taxon>
        <taxon>Oryzias</taxon>
    </lineage>
</organism>
<evidence type="ECO:0000313" key="3">
    <source>
        <dbReference type="Proteomes" id="UP000646548"/>
    </source>
</evidence>
<dbReference type="AlphaFoldDB" id="A0A834FMZ1"/>
<accession>A0A834FMZ1</accession>
<feature type="signal peptide" evidence="1">
    <location>
        <begin position="1"/>
        <end position="19"/>
    </location>
</feature>
<keyword evidence="1" id="KW-0732">Signal</keyword>
<protein>
    <submittedName>
        <fullName evidence="2">Uncharacterized protein</fullName>
    </submittedName>
</protein>
<gene>
    <name evidence="2" type="ORF">FQA47_022101</name>
</gene>
<name>A0A834FMZ1_ORYME</name>